<organism evidence="3 4">
    <name type="scientific">Ophiocordyceps australis</name>
    <dbReference type="NCBI Taxonomy" id="1399860"/>
    <lineage>
        <taxon>Eukaryota</taxon>
        <taxon>Fungi</taxon>
        <taxon>Dikarya</taxon>
        <taxon>Ascomycota</taxon>
        <taxon>Pezizomycotina</taxon>
        <taxon>Sordariomycetes</taxon>
        <taxon>Hypocreomycetidae</taxon>
        <taxon>Hypocreales</taxon>
        <taxon>Ophiocordycipitaceae</taxon>
        <taxon>Ophiocordyceps</taxon>
    </lineage>
</organism>
<feature type="chain" id="PRO_5011999323" description="Glycosyltransferase family 31 protein" evidence="2">
    <location>
        <begin position="25"/>
        <end position="540"/>
    </location>
</feature>
<evidence type="ECO:0000313" key="4">
    <source>
        <dbReference type="Proteomes" id="UP000224854"/>
    </source>
</evidence>
<gene>
    <name evidence="3" type="ORF">CDD82_5823</name>
</gene>
<feature type="signal peptide" evidence="2">
    <location>
        <begin position="1"/>
        <end position="24"/>
    </location>
</feature>
<dbReference type="EMBL" id="NJEU01000056">
    <property type="protein sequence ID" value="PHH82487.1"/>
    <property type="molecule type" value="Genomic_DNA"/>
</dbReference>
<dbReference type="OrthoDB" id="414175at2759"/>
<dbReference type="AlphaFoldDB" id="A0A2C5ZN27"/>
<dbReference type="Proteomes" id="UP000224854">
    <property type="component" value="Unassembled WGS sequence"/>
</dbReference>
<protein>
    <recommendedName>
        <fullName evidence="5">Glycosyltransferase family 31 protein</fullName>
    </recommendedName>
</protein>
<feature type="region of interest" description="Disordered" evidence="1">
    <location>
        <begin position="356"/>
        <end position="391"/>
    </location>
</feature>
<evidence type="ECO:0000313" key="3">
    <source>
        <dbReference type="EMBL" id="PHH82487.1"/>
    </source>
</evidence>
<dbReference type="Gene3D" id="3.90.550.50">
    <property type="match status" value="1"/>
</dbReference>
<sequence>MSARRMRLSNAVLGVLLTVLLVHTLVYWQPQKQHVAALVLDWAAGPAGDGVAEEAYLDKLVQHYGLTQQTQWRALRVRQSAWTESESPLTDVGVDFGNLPGSLVDLTAQAANRSDLLRASHRLGLPVRRGRRVADADPSHFLFSLSTTYERIATHNWALLHSWQRWLTRPDGHGRHTNGAAFVLMLDKATDEQLRVADQRLMAAGIEAYVVATNDAMSMATRYHELARIAKAYAATLAASGQLKRWYAFVDDAVFFPSLTLLAERLAAYDANELIFVGLPSERADWYPQGHDNTMTTHGGGAVVVSRSALAAIAHSPCLETSVKGPPPVRPRSWDAQLSDCARHRSGMAMHMLPGLYSPHHDDDHDHDHDAHAEHDGKARQVSSSEETGVRPLVLHDFRSRHGVDPVMAHTVADACGDACFMQRYLFRDNWILINGVSISHHPDGLDRRPPKPSLPNQAPPLRQKRVSPDIIVNDAANADIAQYRLISKGRRHVWTLLDSSTDAVDGSVWQAYVKRASNDPESAGMDSVIVLVWENAVPR</sequence>
<name>A0A2C5ZN27_9HYPO</name>
<comment type="caution">
    <text evidence="3">The sequence shown here is derived from an EMBL/GenBank/DDBJ whole genome shotgun (WGS) entry which is preliminary data.</text>
</comment>
<keyword evidence="2" id="KW-0732">Signal</keyword>
<reference evidence="3 4" key="1">
    <citation type="submission" date="2017-06" db="EMBL/GenBank/DDBJ databases">
        <title>Ant-infecting Ophiocordyceps genomes reveal a high diversity of potential behavioral manipulation genes and a possible major role for enterotoxins.</title>
        <authorList>
            <person name="De Bekker C."/>
            <person name="Evans H.C."/>
            <person name="Brachmann A."/>
            <person name="Hughes D.P."/>
        </authorList>
    </citation>
    <scope>NUCLEOTIDE SEQUENCE [LARGE SCALE GENOMIC DNA]</scope>
    <source>
        <strain evidence="3 4">1348a</strain>
    </source>
</reference>
<keyword evidence="4" id="KW-1185">Reference proteome</keyword>
<proteinExistence type="predicted"/>
<accession>A0A2C5ZN27</accession>
<evidence type="ECO:0000256" key="2">
    <source>
        <dbReference type="SAM" id="SignalP"/>
    </source>
</evidence>
<feature type="region of interest" description="Disordered" evidence="1">
    <location>
        <begin position="443"/>
        <end position="464"/>
    </location>
</feature>
<evidence type="ECO:0000256" key="1">
    <source>
        <dbReference type="SAM" id="MobiDB-lite"/>
    </source>
</evidence>
<feature type="compositionally biased region" description="Basic and acidic residues" evidence="1">
    <location>
        <begin position="359"/>
        <end position="379"/>
    </location>
</feature>
<evidence type="ECO:0008006" key="5">
    <source>
        <dbReference type="Google" id="ProtNLM"/>
    </source>
</evidence>